<reference evidence="1" key="1">
    <citation type="submission" date="2022-12" db="EMBL/GenBank/DDBJ databases">
        <authorList>
            <person name="Petersen C."/>
        </authorList>
    </citation>
    <scope>NUCLEOTIDE SEQUENCE</scope>
    <source>
        <strain evidence="1">IBT 29495</strain>
    </source>
</reference>
<accession>A0A9X0CAN2</accession>
<name>A0A9X0CAN2_9EURO</name>
<reference evidence="1" key="2">
    <citation type="journal article" date="2023" name="IMA Fungus">
        <title>Comparative genomic study of the Penicillium genus elucidates a diverse pangenome and 15 lateral gene transfer events.</title>
        <authorList>
            <person name="Petersen C."/>
            <person name="Sorensen T."/>
            <person name="Nielsen M.R."/>
            <person name="Sondergaard T.E."/>
            <person name="Sorensen J.L."/>
            <person name="Fitzpatrick D.A."/>
            <person name="Frisvad J.C."/>
            <person name="Nielsen K.L."/>
        </authorList>
    </citation>
    <scope>NUCLEOTIDE SEQUENCE</scope>
    <source>
        <strain evidence="1">IBT 29495</strain>
    </source>
</reference>
<sequence>RSHIKNPLNRVLSELPTWADAPSLLSTTTSFNVRAKDLFFFFFDHPNALKEPLIPLLLPTSPNLRPYRSSVPNDRLPTVPVSCGGMI</sequence>
<evidence type="ECO:0000313" key="1">
    <source>
        <dbReference type="EMBL" id="KAJ5514610.1"/>
    </source>
</evidence>
<proteinExistence type="predicted"/>
<comment type="caution">
    <text evidence="1">The sequence shown here is derived from an EMBL/GenBank/DDBJ whole genome shotgun (WGS) entry which is preliminary data.</text>
</comment>
<feature type="non-terminal residue" evidence="1">
    <location>
        <position position="87"/>
    </location>
</feature>
<dbReference type="OrthoDB" id="10529500at2759"/>
<gene>
    <name evidence="1" type="ORF">N7463_004162</name>
</gene>
<dbReference type="AlphaFoldDB" id="A0A9X0CAN2"/>
<dbReference type="Proteomes" id="UP001149954">
    <property type="component" value="Unassembled WGS sequence"/>
</dbReference>
<protein>
    <submittedName>
        <fullName evidence="1">Uncharacterized protein</fullName>
    </submittedName>
</protein>
<keyword evidence="2" id="KW-1185">Reference proteome</keyword>
<evidence type="ECO:0000313" key="2">
    <source>
        <dbReference type="Proteomes" id="UP001149954"/>
    </source>
</evidence>
<dbReference type="EMBL" id="JAPWDS010000002">
    <property type="protein sequence ID" value="KAJ5514610.1"/>
    <property type="molecule type" value="Genomic_DNA"/>
</dbReference>
<organism evidence="1 2">
    <name type="scientific">Penicillium fimorum</name>
    <dbReference type="NCBI Taxonomy" id="1882269"/>
    <lineage>
        <taxon>Eukaryota</taxon>
        <taxon>Fungi</taxon>
        <taxon>Dikarya</taxon>
        <taxon>Ascomycota</taxon>
        <taxon>Pezizomycotina</taxon>
        <taxon>Eurotiomycetes</taxon>
        <taxon>Eurotiomycetidae</taxon>
        <taxon>Eurotiales</taxon>
        <taxon>Aspergillaceae</taxon>
        <taxon>Penicillium</taxon>
    </lineage>
</organism>